<accession>A0ABS3LL89</accession>
<gene>
    <name evidence="1" type="ORF">J2D75_04730</name>
</gene>
<dbReference type="EMBL" id="JAFVMG010000002">
    <property type="protein sequence ID" value="MBO1327781.1"/>
    <property type="molecule type" value="Genomic_DNA"/>
</dbReference>
<keyword evidence="2" id="KW-1185">Reference proteome</keyword>
<evidence type="ECO:0000313" key="2">
    <source>
        <dbReference type="Proteomes" id="UP000664399"/>
    </source>
</evidence>
<sequence length="123" mass="15079">MIVRNFAFYADMPDDMRYLRKPGGQPTWIEQDMVFLLPPRLKDFRKNLFHVRRAEKTESALYASLFQVKCIVAGQEDTTGFDGPYDVFPFYEKVFRRRRQYRDYYVLFLFRHKTDYQKYMRLC</sequence>
<name>A0ABS3LL89_9PROT</name>
<dbReference type="Proteomes" id="UP000664399">
    <property type="component" value="Unassembled WGS sequence"/>
</dbReference>
<reference evidence="1 2" key="1">
    <citation type="submission" date="2021-03" db="EMBL/GenBank/DDBJ databases">
        <title>The complete genome sequence of Acetobacter suratthaniensis TBRC 1719.</title>
        <authorList>
            <person name="Charoenyingcharoen P."/>
            <person name="Yukphan P."/>
        </authorList>
    </citation>
    <scope>NUCLEOTIDE SEQUENCE [LARGE SCALE GENOMIC DNA]</scope>
    <source>
        <strain evidence="1 2">TBRC 1719</strain>
    </source>
</reference>
<dbReference type="RefSeq" id="WP_207853323.1">
    <property type="nucleotide sequence ID" value="NZ_JAFVMG010000002.1"/>
</dbReference>
<comment type="caution">
    <text evidence="1">The sequence shown here is derived from an EMBL/GenBank/DDBJ whole genome shotgun (WGS) entry which is preliminary data.</text>
</comment>
<evidence type="ECO:0000313" key="1">
    <source>
        <dbReference type="EMBL" id="MBO1327781.1"/>
    </source>
</evidence>
<organism evidence="1 2">
    <name type="scientific">Acetobacter suratthaniensis</name>
    <dbReference type="NCBI Taxonomy" id="1502841"/>
    <lineage>
        <taxon>Bacteria</taxon>
        <taxon>Pseudomonadati</taxon>
        <taxon>Pseudomonadota</taxon>
        <taxon>Alphaproteobacteria</taxon>
        <taxon>Acetobacterales</taxon>
        <taxon>Acetobacteraceae</taxon>
        <taxon>Acetobacter</taxon>
    </lineage>
</organism>
<protein>
    <submittedName>
        <fullName evidence="1">Uncharacterized protein</fullName>
    </submittedName>
</protein>
<proteinExistence type="predicted"/>